<sequence>MPKILTRYQPSEIYNADETGLFYQMLLNRTLALKGDRCHGGKQSKLHITALLCVNMDASDKRVRVKEGRGLLPEEIKE</sequence>
<dbReference type="OMA" id="CVNMDAS"/>
<dbReference type="VEuPathDB" id="VectorBase:HLOH_044445"/>
<gene>
    <name evidence="1" type="ORF">HPB48_006985</name>
</gene>
<dbReference type="EMBL" id="JABSTR010000006">
    <property type="protein sequence ID" value="KAH9372295.1"/>
    <property type="molecule type" value="Genomic_DNA"/>
</dbReference>
<protein>
    <submittedName>
        <fullName evidence="1">Uncharacterized protein</fullName>
    </submittedName>
</protein>
<dbReference type="Proteomes" id="UP000821853">
    <property type="component" value="Chromosome 4"/>
</dbReference>
<dbReference type="OrthoDB" id="6511796at2759"/>
<proteinExistence type="predicted"/>
<evidence type="ECO:0000313" key="1">
    <source>
        <dbReference type="EMBL" id="KAH9372295.1"/>
    </source>
</evidence>
<keyword evidence="2" id="KW-1185">Reference proteome</keyword>
<comment type="caution">
    <text evidence="1">The sequence shown here is derived from an EMBL/GenBank/DDBJ whole genome shotgun (WGS) entry which is preliminary data.</text>
</comment>
<dbReference type="AlphaFoldDB" id="A0A9J6GBP3"/>
<accession>A0A9J6GBP3</accession>
<name>A0A9J6GBP3_HAELO</name>
<organism evidence="1 2">
    <name type="scientific">Haemaphysalis longicornis</name>
    <name type="common">Bush tick</name>
    <dbReference type="NCBI Taxonomy" id="44386"/>
    <lineage>
        <taxon>Eukaryota</taxon>
        <taxon>Metazoa</taxon>
        <taxon>Ecdysozoa</taxon>
        <taxon>Arthropoda</taxon>
        <taxon>Chelicerata</taxon>
        <taxon>Arachnida</taxon>
        <taxon>Acari</taxon>
        <taxon>Parasitiformes</taxon>
        <taxon>Ixodida</taxon>
        <taxon>Ixodoidea</taxon>
        <taxon>Ixodidae</taxon>
        <taxon>Haemaphysalinae</taxon>
        <taxon>Haemaphysalis</taxon>
    </lineage>
</organism>
<evidence type="ECO:0000313" key="2">
    <source>
        <dbReference type="Proteomes" id="UP000821853"/>
    </source>
</evidence>
<reference evidence="1 2" key="1">
    <citation type="journal article" date="2020" name="Cell">
        <title>Large-Scale Comparative Analyses of Tick Genomes Elucidate Their Genetic Diversity and Vector Capacities.</title>
        <authorList>
            <consortium name="Tick Genome and Microbiome Consortium (TIGMIC)"/>
            <person name="Jia N."/>
            <person name="Wang J."/>
            <person name="Shi W."/>
            <person name="Du L."/>
            <person name="Sun Y."/>
            <person name="Zhan W."/>
            <person name="Jiang J.F."/>
            <person name="Wang Q."/>
            <person name="Zhang B."/>
            <person name="Ji P."/>
            <person name="Bell-Sakyi L."/>
            <person name="Cui X.M."/>
            <person name="Yuan T.T."/>
            <person name="Jiang B.G."/>
            <person name="Yang W.F."/>
            <person name="Lam T.T."/>
            <person name="Chang Q.C."/>
            <person name="Ding S.J."/>
            <person name="Wang X.J."/>
            <person name="Zhu J.G."/>
            <person name="Ruan X.D."/>
            <person name="Zhao L."/>
            <person name="Wei J.T."/>
            <person name="Ye R.Z."/>
            <person name="Que T.C."/>
            <person name="Du C.H."/>
            <person name="Zhou Y.H."/>
            <person name="Cheng J.X."/>
            <person name="Dai P.F."/>
            <person name="Guo W.B."/>
            <person name="Han X.H."/>
            <person name="Huang E.J."/>
            <person name="Li L.F."/>
            <person name="Wei W."/>
            <person name="Gao Y.C."/>
            <person name="Liu J.Z."/>
            <person name="Shao H.Z."/>
            <person name="Wang X."/>
            <person name="Wang C.C."/>
            <person name="Yang T.C."/>
            <person name="Huo Q.B."/>
            <person name="Li W."/>
            <person name="Chen H.Y."/>
            <person name="Chen S.E."/>
            <person name="Zhou L.G."/>
            <person name="Ni X.B."/>
            <person name="Tian J.H."/>
            <person name="Sheng Y."/>
            <person name="Liu T."/>
            <person name="Pan Y.S."/>
            <person name="Xia L.Y."/>
            <person name="Li J."/>
            <person name="Zhao F."/>
            <person name="Cao W.C."/>
        </authorList>
    </citation>
    <scope>NUCLEOTIDE SEQUENCE [LARGE SCALE GENOMIC DNA]</scope>
    <source>
        <strain evidence="1">HaeL-2018</strain>
    </source>
</reference>